<reference evidence="8 9" key="1">
    <citation type="journal article" date="2023" name="PLoS ONE">
        <title>Cytospora paraplurivora sp. nov. isolated from orchards with fruit tree decline syndrome in Ontario, Canada.</title>
        <authorList>
            <person name="Ilyukhin E."/>
            <person name="Nguyen H.D.T."/>
            <person name="Castle A.J."/>
            <person name="Ellouze W."/>
        </authorList>
    </citation>
    <scope>NUCLEOTIDE SEQUENCE [LARGE SCALE GENOMIC DNA]</scope>
    <source>
        <strain evidence="8 9">FDS-564</strain>
    </source>
</reference>
<proteinExistence type="inferred from homology"/>
<dbReference type="PANTHER" id="PTHR33048:SF47">
    <property type="entry name" value="INTEGRAL MEMBRANE PROTEIN-RELATED"/>
    <property type="match status" value="1"/>
</dbReference>
<organism evidence="8 9">
    <name type="scientific">Cytospora paraplurivora</name>
    <dbReference type="NCBI Taxonomy" id="2898453"/>
    <lineage>
        <taxon>Eukaryota</taxon>
        <taxon>Fungi</taxon>
        <taxon>Dikarya</taxon>
        <taxon>Ascomycota</taxon>
        <taxon>Pezizomycotina</taxon>
        <taxon>Sordariomycetes</taxon>
        <taxon>Sordariomycetidae</taxon>
        <taxon>Diaporthales</taxon>
        <taxon>Cytosporaceae</taxon>
        <taxon>Cytospora</taxon>
    </lineage>
</organism>
<evidence type="ECO:0000256" key="3">
    <source>
        <dbReference type="ARBA" id="ARBA00022989"/>
    </source>
</evidence>
<feature type="transmembrane region" description="Helical" evidence="6">
    <location>
        <begin position="221"/>
        <end position="246"/>
    </location>
</feature>
<evidence type="ECO:0000256" key="5">
    <source>
        <dbReference type="ARBA" id="ARBA00038359"/>
    </source>
</evidence>
<feature type="transmembrane region" description="Helical" evidence="6">
    <location>
        <begin position="63"/>
        <end position="90"/>
    </location>
</feature>
<protein>
    <recommendedName>
        <fullName evidence="7">Rhodopsin domain-containing protein</fullName>
    </recommendedName>
</protein>
<evidence type="ECO:0000256" key="4">
    <source>
        <dbReference type="ARBA" id="ARBA00023136"/>
    </source>
</evidence>
<feature type="transmembrane region" description="Helical" evidence="6">
    <location>
        <begin position="102"/>
        <end position="125"/>
    </location>
</feature>
<evidence type="ECO:0000256" key="6">
    <source>
        <dbReference type="SAM" id="Phobius"/>
    </source>
</evidence>
<feature type="domain" description="Rhodopsin" evidence="7">
    <location>
        <begin position="67"/>
        <end position="251"/>
    </location>
</feature>
<dbReference type="Pfam" id="PF20684">
    <property type="entry name" value="Fung_rhodopsin"/>
    <property type="match status" value="1"/>
</dbReference>
<evidence type="ECO:0000259" key="7">
    <source>
        <dbReference type="Pfam" id="PF20684"/>
    </source>
</evidence>
<keyword evidence="3 6" id="KW-1133">Transmembrane helix</keyword>
<dbReference type="InterPro" id="IPR052337">
    <property type="entry name" value="SAT4-like"/>
</dbReference>
<dbReference type="InterPro" id="IPR049326">
    <property type="entry name" value="Rhodopsin_dom_fungi"/>
</dbReference>
<evidence type="ECO:0000256" key="2">
    <source>
        <dbReference type="ARBA" id="ARBA00022692"/>
    </source>
</evidence>
<comment type="caution">
    <text evidence="8">The sequence shown here is derived from an EMBL/GenBank/DDBJ whole genome shotgun (WGS) entry which is preliminary data.</text>
</comment>
<dbReference type="PANTHER" id="PTHR33048">
    <property type="entry name" value="PTH11-LIKE INTEGRAL MEMBRANE PROTEIN (AFU_ORTHOLOGUE AFUA_5G11245)"/>
    <property type="match status" value="1"/>
</dbReference>
<evidence type="ECO:0000313" key="9">
    <source>
        <dbReference type="Proteomes" id="UP001320245"/>
    </source>
</evidence>
<gene>
    <name evidence="8" type="ORF">SLS53_005733</name>
</gene>
<keyword evidence="9" id="KW-1185">Reference proteome</keyword>
<keyword evidence="4 6" id="KW-0472">Membrane</keyword>
<dbReference type="GO" id="GO:0016020">
    <property type="term" value="C:membrane"/>
    <property type="evidence" value="ECO:0007669"/>
    <property type="project" value="UniProtKB-SubCell"/>
</dbReference>
<dbReference type="EMBL" id="JAJSPL020000022">
    <property type="protein sequence ID" value="KAK7739763.1"/>
    <property type="molecule type" value="Genomic_DNA"/>
</dbReference>
<sequence>MVDAKIEAVFGPLPAGTDLTADTRPGNNAAVAILLVIATISVVLRMISKYITHTGIKYDDYTIILALILFVYTFIYAAAVSTTKISILFFYYRIFQKQAGRLFLISLGIGGFMAAAYPIIIWTTMASACRPASYFWEEFTGVEGSCPVSIKDFFLALGVINMINDIIVLMIPIPQIWKLQMSVRKRLGVIGILTLGSFVCVASIVRIYYLSSFMNAVDVTYLMGPIFIWSSVEPSVGILGACMPTFPPLIRLAKTKATQGYGNSDSYSSTPANTSVWSARRRQNRFDEDELQLTNIERGSDTNFNGKGIMVQSEIDQCSSVINKGD</sequence>
<evidence type="ECO:0000256" key="1">
    <source>
        <dbReference type="ARBA" id="ARBA00004141"/>
    </source>
</evidence>
<name>A0AAN9U4Z3_9PEZI</name>
<dbReference type="Proteomes" id="UP001320245">
    <property type="component" value="Unassembled WGS sequence"/>
</dbReference>
<keyword evidence="2 6" id="KW-0812">Transmembrane</keyword>
<feature type="transmembrane region" description="Helical" evidence="6">
    <location>
        <begin position="153"/>
        <end position="177"/>
    </location>
</feature>
<dbReference type="AlphaFoldDB" id="A0AAN9U4Z3"/>
<feature type="transmembrane region" description="Helical" evidence="6">
    <location>
        <begin position="29"/>
        <end position="51"/>
    </location>
</feature>
<feature type="transmembrane region" description="Helical" evidence="6">
    <location>
        <begin position="189"/>
        <end position="209"/>
    </location>
</feature>
<comment type="similarity">
    <text evidence="5">Belongs to the SAT4 family.</text>
</comment>
<evidence type="ECO:0000313" key="8">
    <source>
        <dbReference type="EMBL" id="KAK7739763.1"/>
    </source>
</evidence>
<accession>A0AAN9U4Z3</accession>
<comment type="subcellular location">
    <subcellularLocation>
        <location evidence="1">Membrane</location>
        <topology evidence="1">Multi-pass membrane protein</topology>
    </subcellularLocation>
</comment>